<dbReference type="CDD" id="cd16146">
    <property type="entry name" value="ARS_like"/>
    <property type="match status" value="1"/>
</dbReference>
<keyword evidence="2" id="KW-0479">Metal-binding</keyword>
<dbReference type="Gene3D" id="3.30.1120.10">
    <property type="match status" value="1"/>
</dbReference>
<dbReference type="SUPFAM" id="SSF53649">
    <property type="entry name" value="Alkaline phosphatase-like"/>
    <property type="match status" value="1"/>
</dbReference>
<comment type="similarity">
    <text evidence="1">Belongs to the sulfatase family.</text>
</comment>
<dbReference type="Proteomes" id="UP000346198">
    <property type="component" value="Unassembled WGS sequence"/>
</dbReference>
<feature type="chain" id="PRO_5028984883" evidence="5">
    <location>
        <begin position="26"/>
        <end position="601"/>
    </location>
</feature>
<dbReference type="RefSeq" id="WP_136060110.1">
    <property type="nucleotide sequence ID" value="NZ_CAAHFH010000001.1"/>
</dbReference>
<accession>A0A6C2UHG7</accession>
<sequence length="601" mass="66651">MKGMHLTVKQLLCLLLLTAGSLAGAKQPNVLFILTDDQGYGDLSLHGNPVLETPNIDRLGAQSVRLDQFHSAAVCAPTRASLLTGRNHYETGVWGVHLGQDYLNLDEVTLADVLRDAGYDTGMIGKWHSGRAGAWLPWNRGFDDAWMSELYWHENTLISHNGKLMKTQGYAADCLTDLAIDFVEQDRGEQPFFLFMAYMSSHAPWVAPEEYIQKYKAKGCSDRFAILNGMIDHLDFQIGRLLESLDRSGLAEDTLVVFMTDNGPNKSCPNAGELSKEEMTQRSAGMRGQKGNIWENGTRVPCFIRWPGKFKPSVVGALADVTDLFPTMLDALHVDMPKNGKPVHGQSLMPFIEGKQADWNEPRELFKPHWYPFKDDGWSRNGALDPADVTYNDQINSLYQGSYKVVKYRNKSLELYDLSADPGEKKDIASEHPEVALSMGKKMQKSYEDMVATGHCYRQPRFHIGNPEYDAYDTVGEMLAGSHIPFCSSVRDEGNVVSMNYFSKGWKAPGDAQTILVDVVSPGRYDVVLEAKKFMKGTRVRLEVGSSVLEAALPAGQGKVPVGSINLEKGGQDLRFSLLSVPGGADDVIELMKLAILKKSK</sequence>
<keyword evidence="8" id="KW-1185">Reference proteome</keyword>
<evidence type="ECO:0000256" key="5">
    <source>
        <dbReference type="SAM" id="SignalP"/>
    </source>
</evidence>
<evidence type="ECO:0000313" key="7">
    <source>
        <dbReference type="EMBL" id="VGO18646.1"/>
    </source>
</evidence>
<evidence type="ECO:0000256" key="1">
    <source>
        <dbReference type="ARBA" id="ARBA00008779"/>
    </source>
</evidence>
<evidence type="ECO:0000256" key="4">
    <source>
        <dbReference type="ARBA" id="ARBA00022837"/>
    </source>
</evidence>
<dbReference type="GO" id="GO:0004065">
    <property type="term" value="F:arylsulfatase activity"/>
    <property type="evidence" value="ECO:0007669"/>
    <property type="project" value="TreeGrafter"/>
</dbReference>
<protein>
    <submittedName>
        <fullName evidence="7">Arylsulfatase</fullName>
    </submittedName>
</protein>
<dbReference type="PROSITE" id="PS00149">
    <property type="entry name" value="SULFATASE_2"/>
    <property type="match status" value="1"/>
</dbReference>
<dbReference type="EMBL" id="CAAHFH010000001">
    <property type="protein sequence ID" value="VGO18646.1"/>
    <property type="molecule type" value="Genomic_DNA"/>
</dbReference>
<evidence type="ECO:0000256" key="2">
    <source>
        <dbReference type="ARBA" id="ARBA00022723"/>
    </source>
</evidence>
<dbReference type="PROSITE" id="PS00523">
    <property type="entry name" value="SULFATASE_1"/>
    <property type="match status" value="1"/>
</dbReference>
<evidence type="ECO:0000313" key="8">
    <source>
        <dbReference type="Proteomes" id="UP000346198"/>
    </source>
</evidence>
<feature type="domain" description="Sulfatase N-terminal" evidence="6">
    <location>
        <begin position="28"/>
        <end position="333"/>
    </location>
</feature>
<organism evidence="7 8">
    <name type="scientific">Pontiella sulfatireligans</name>
    <dbReference type="NCBI Taxonomy" id="2750658"/>
    <lineage>
        <taxon>Bacteria</taxon>
        <taxon>Pseudomonadati</taxon>
        <taxon>Kiritimatiellota</taxon>
        <taxon>Kiritimatiellia</taxon>
        <taxon>Kiritimatiellales</taxon>
        <taxon>Pontiellaceae</taxon>
        <taxon>Pontiella</taxon>
    </lineage>
</organism>
<dbReference type="InterPro" id="IPR050738">
    <property type="entry name" value="Sulfatase"/>
</dbReference>
<dbReference type="PANTHER" id="PTHR42693:SF53">
    <property type="entry name" value="ENDO-4-O-SULFATASE"/>
    <property type="match status" value="1"/>
</dbReference>
<keyword evidence="3" id="KW-0378">Hydrolase</keyword>
<dbReference type="InterPro" id="IPR000917">
    <property type="entry name" value="Sulfatase_N"/>
</dbReference>
<dbReference type="GO" id="GO:0046872">
    <property type="term" value="F:metal ion binding"/>
    <property type="evidence" value="ECO:0007669"/>
    <property type="project" value="UniProtKB-KW"/>
</dbReference>
<keyword evidence="5" id="KW-0732">Signal</keyword>
<evidence type="ECO:0000256" key="3">
    <source>
        <dbReference type="ARBA" id="ARBA00022801"/>
    </source>
</evidence>
<dbReference type="Pfam" id="PF00884">
    <property type="entry name" value="Sulfatase"/>
    <property type="match status" value="1"/>
</dbReference>
<feature type="signal peptide" evidence="5">
    <location>
        <begin position="1"/>
        <end position="25"/>
    </location>
</feature>
<gene>
    <name evidence="7" type="primary">atsA_68</name>
    <name evidence="7" type="ORF">SCARR_00699</name>
</gene>
<keyword evidence="4" id="KW-0106">Calcium</keyword>
<dbReference type="Gene3D" id="3.40.720.10">
    <property type="entry name" value="Alkaline Phosphatase, subunit A"/>
    <property type="match status" value="1"/>
</dbReference>
<name>A0A6C2UHG7_9BACT</name>
<dbReference type="InterPro" id="IPR024607">
    <property type="entry name" value="Sulfatase_CS"/>
</dbReference>
<dbReference type="PANTHER" id="PTHR42693">
    <property type="entry name" value="ARYLSULFATASE FAMILY MEMBER"/>
    <property type="match status" value="1"/>
</dbReference>
<evidence type="ECO:0000259" key="6">
    <source>
        <dbReference type="Pfam" id="PF00884"/>
    </source>
</evidence>
<dbReference type="InterPro" id="IPR017850">
    <property type="entry name" value="Alkaline_phosphatase_core_sf"/>
</dbReference>
<reference evidence="7 8" key="1">
    <citation type="submission" date="2019-04" db="EMBL/GenBank/DDBJ databases">
        <authorList>
            <person name="Van Vliet M D."/>
        </authorList>
    </citation>
    <scope>NUCLEOTIDE SEQUENCE [LARGE SCALE GENOMIC DNA]</scope>
    <source>
        <strain evidence="7 8">F21</strain>
    </source>
</reference>
<proteinExistence type="inferred from homology"/>
<dbReference type="AlphaFoldDB" id="A0A6C2UHG7"/>